<evidence type="ECO:0000256" key="1">
    <source>
        <dbReference type="SAM" id="Phobius"/>
    </source>
</evidence>
<dbReference type="AlphaFoldDB" id="A0A1M6KLC1"/>
<keyword evidence="3" id="KW-1185">Reference proteome</keyword>
<name>A0A1M6KLC1_9FLAO</name>
<feature type="transmembrane region" description="Helical" evidence="1">
    <location>
        <begin position="77"/>
        <end position="100"/>
    </location>
</feature>
<sequence>MFKPYNAICKMKNINLNTWFTLFALLFILTGVCSLLHNAYEQETLVFTPTTTFLMKLHPILNLPTNGLGYNGFVNGLYGILGGLVINVLLYSFALERFVYGFKSLCRKVMVF</sequence>
<dbReference type="EMBL" id="FQYP01000011">
    <property type="protein sequence ID" value="SHJ59748.1"/>
    <property type="molecule type" value="Genomic_DNA"/>
</dbReference>
<dbReference type="STRING" id="570521.SAMN04488508_11181"/>
<gene>
    <name evidence="2" type="ORF">SAMN04488508_11181</name>
</gene>
<evidence type="ECO:0000313" key="3">
    <source>
        <dbReference type="Proteomes" id="UP000184432"/>
    </source>
</evidence>
<keyword evidence="1" id="KW-0472">Membrane</keyword>
<reference evidence="3" key="1">
    <citation type="submission" date="2016-11" db="EMBL/GenBank/DDBJ databases">
        <authorList>
            <person name="Varghese N."/>
            <person name="Submissions S."/>
        </authorList>
    </citation>
    <scope>NUCLEOTIDE SEQUENCE [LARGE SCALE GENOMIC DNA]</scope>
    <source>
        <strain evidence="3">DSM 22623</strain>
    </source>
</reference>
<accession>A0A1M6KLC1</accession>
<proteinExistence type="predicted"/>
<organism evidence="2 3">
    <name type="scientific">Aquimarina spongiae</name>
    <dbReference type="NCBI Taxonomy" id="570521"/>
    <lineage>
        <taxon>Bacteria</taxon>
        <taxon>Pseudomonadati</taxon>
        <taxon>Bacteroidota</taxon>
        <taxon>Flavobacteriia</taxon>
        <taxon>Flavobacteriales</taxon>
        <taxon>Flavobacteriaceae</taxon>
        <taxon>Aquimarina</taxon>
    </lineage>
</organism>
<dbReference type="Proteomes" id="UP000184432">
    <property type="component" value="Unassembled WGS sequence"/>
</dbReference>
<evidence type="ECO:0000313" key="2">
    <source>
        <dbReference type="EMBL" id="SHJ59748.1"/>
    </source>
</evidence>
<keyword evidence="1" id="KW-1133">Transmembrane helix</keyword>
<protein>
    <submittedName>
        <fullName evidence="2">Uncharacterized protein</fullName>
    </submittedName>
</protein>
<feature type="transmembrane region" description="Helical" evidence="1">
    <location>
        <begin position="20"/>
        <end position="40"/>
    </location>
</feature>
<keyword evidence="1" id="KW-0812">Transmembrane</keyword>